<keyword evidence="1" id="KW-1133">Transmembrane helix</keyword>
<name>A0A8D8J141_CULPI</name>
<proteinExistence type="predicted"/>
<keyword evidence="1" id="KW-0812">Transmembrane</keyword>
<feature type="transmembrane region" description="Helical" evidence="1">
    <location>
        <begin position="42"/>
        <end position="61"/>
    </location>
</feature>
<accession>A0A8D8J141</accession>
<dbReference type="EMBL" id="HBUE01266952">
    <property type="protein sequence ID" value="CAG6561941.1"/>
    <property type="molecule type" value="Transcribed_RNA"/>
</dbReference>
<evidence type="ECO:0000256" key="1">
    <source>
        <dbReference type="SAM" id="Phobius"/>
    </source>
</evidence>
<keyword evidence="1" id="KW-0472">Membrane</keyword>
<dbReference type="AlphaFoldDB" id="A0A8D8J141"/>
<organism evidence="2">
    <name type="scientific">Culex pipiens</name>
    <name type="common">House mosquito</name>
    <dbReference type="NCBI Taxonomy" id="7175"/>
    <lineage>
        <taxon>Eukaryota</taxon>
        <taxon>Metazoa</taxon>
        <taxon>Ecdysozoa</taxon>
        <taxon>Arthropoda</taxon>
        <taxon>Hexapoda</taxon>
        <taxon>Insecta</taxon>
        <taxon>Pterygota</taxon>
        <taxon>Neoptera</taxon>
        <taxon>Endopterygota</taxon>
        <taxon>Diptera</taxon>
        <taxon>Nematocera</taxon>
        <taxon>Culicoidea</taxon>
        <taxon>Culicidae</taxon>
        <taxon>Culicinae</taxon>
        <taxon>Culicini</taxon>
        <taxon>Culex</taxon>
        <taxon>Culex</taxon>
    </lineage>
</organism>
<reference evidence="2" key="1">
    <citation type="submission" date="2021-05" db="EMBL/GenBank/DDBJ databases">
        <authorList>
            <person name="Alioto T."/>
            <person name="Alioto T."/>
            <person name="Gomez Garrido J."/>
        </authorList>
    </citation>
    <scope>NUCLEOTIDE SEQUENCE</scope>
</reference>
<sequence>MCVPFARLRELFPLPLNVGSASFSTVCFPTSRQRKLGLGRGILLQLFSIYYFTFVFFSFVIRYNCCVFFLIRFCGGAIAIKCSSICSLFFFFIFCLLLLFDAVTHPIVLHVCSLCFLCISVSLNASMCHPRLHVLGVCG</sequence>
<evidence type="ECO:0000313" key="2">
    <source>
        <dbReference type="EMBL" id="CAG6561941.1"/>
    </source>
</evidence>
<feature type="transmembrane region" description="Helical" evidence="1">
    <location>
        <begin position="67"/>
        <end position="100"/>
    </location>
</feature>
<dbReference type="EMBL" id="HBUE01161758">
    <property type="protein sequence ID" value="CAG6510537.1"/>
    <property type="molecule type" value="Transcribed_RNA"/>
</dbReference>
<protein>
    <submittedName>
        <fullName evidence="2">(northern house mosquito) hypothetical protein</fullName>
    </submittedName>
</protein>
<feature type="transmembrane region" description="Helical" evidence="1">
    <location>
        <begin position="107"/>
        <end position="127"/>
    </location>
</feature>